<feature type="transmembrane region" description="Helical" evidence="10">
    <location>
        <begin position="163"/>
        <end position="181"/>
    </location>
</feature>
<keyword evidence="13" id="KW-1185">Reference proteome</keyword>
<evidence type="ECO:0000256" key="8">
    <source>
        <dbReference type="ARBA" id="ARBA00022989"/>
    </source>
</evidence>
<dbReference type="InterPro" id="IPR059000">
    <property type="entry name" value="ATPase_P-type_domA"/>
</dbReference>
<comment type="similarity">
    <text evidence="2 10">Belongs to the cation transport ATPase (P-type) (TC 3.A.3) family. Type IB subfamily.</text>
</comment>
<evidence type="ECO:0000313" key="13">
    <source>
        <dbReference type="Proteomes" id="UP000019141"/>
    </source>
</evidence>
<evidence type="ECO:0000256" key="5">
    <source>
        <dbReference type="ARBA" id="ARBA00022741"/>
    </source>
</evidence>
<gene>
    <name evidence="12" type="ORF">ETSY1_01910</name>
</gene>
<keyword evidence="9 10" id="KW-0472">Membrane</keyword>
<feature type="transmembrane region" description="Helical" evidence="10">
    <location>
        <begin position="677"/>
        <end position="696"/>
    </location>
</feature>
<evidence type="ECO:0000256" key="6">
    <source>
        <dbReference type="ARBA" id="ARBA00022840"/>
    </source>
</evidence>
<dbReference type="SUPFAM" id="SSF56784">
    <property type="entry name" value="HAD-like"/>
    <property type="match status" value="1"/>
</dbReference>
<dbReference type="EMBL" id="AZHW01000096">
    <property type="protein sequence ID" value="ETX02913.1"/>
    <property type="molecule type" value="Genomic_DNA"/>
</dbReference>
<dbReference type="InterPro" id="IPR001757">
    <property type="entry name" value="P_typ_ATPase"/>
</dbReference>
<evidence type="ECO:0000256" key="2">
    <source>
        <dbReference type="ARBA" id="ARBA00006024"/>
    </source>
</evidence>
<keyword evidence="7" id="KW-1278">Translocase</keyword>
<keyword evidence="3 10" id="KW-0812">Transmembrane</keyword>
<reference evidence="12 13" key="1">
    <citation type="journal article" date="2014" name="Nature">
        <title>An environmental bacterial taxon with a large and distinct metabolic repertoire.</title>
        <authorList>
            <person name="Wilson M.C."/>
            <person name="Mori T."/>
            <person name="Ruckert C."/>
            <person name="Uria A.R."/>
            <person name="Helf M.J."/>
            <person name="Takada K."/>
            <person name="Gernert C."/>
            <person name="Steffens U.A."/>
            <person name="Heycke N."/>
            <person name="Schmitt S."/>
            <person name="Rinke C."/>
            <person name="Helfrich E.J."/>
            <person name="Brachmann A.O."/>
            <person name="Gurgui C."/>
            <person name="Wakimoto T."/>
            <person name="Kracht M."/>
            <person name="Crusemann M."/>
            <person name="Hentschel U."/>
            <person name="Abe I."/>
            <person name="Matsunaga S."/>
            <person name="Kalinowski J."/>
            <person name="Takeyama H."/>
            <person name="Piel J."/>
        </authorList>
    </citation>
    <scope>NUCLEOTIDE SEQUENCE [LARGE SCALE GENOMIC DNA]</scope>
    <source>
        <strain evidence="13">TSY1</strain>
    </source>
</reference>
<dbReference type="Gene3D" id="2.70.150.10">
    <property type="entry name" value="Calcium-transporting ATPase, cytoplasmic transduction domain A"/>
    <property type="match status" value="1"/>
</dbReference>
<dbReference type="PANTHER" id="PTHR43520">
    <property type="entry name" value="ATP7, ISOFORM B"/>
    <property type="match status" value="1"/>
</dbReference>
<feature type="transmembrane region" description="Helical" evidence="10">
    <location>
        <begin position="650"/>
        <end position="671"/>
    </location>
</feature>
<evidence type="ECO:0000256" key="10">
    <source>
        <dbReference type="RuleBase" id="RU362081"/>
    </source>
</evidence>
<evidence type="ECO:0000256" key="7">
    <source>
        <dbReference type="ARBA" id="ARBA00022967"/>
    </source>
</evidence>
<dbReference type="GO" id="GO:0055070">
    <property type="term" value="P:copper ion homeostasis"/>
    <property type="evidence" value="ECO:0007669"/>
    <property type="project" value="TreeGrafter"/>
</dbReference>
<keyword evidence="10" id="KW-1003">Cell membrane</keyword>
<feature type="transmembrane region" description="Helical" evidence="10">
    <location>
        <begin position="99"/>
        <end position="124"/>
    </location>
</feature>
<evidence type="ECO:0000256" key="9">
    <source>
        <dbReference type="ARBA" id="ARBA00023136"/>
    </source>
</evidence>
<dbReference type="InterPro" id="IPR036412">
    <property type="entry name" value="HAD-like_sf"/>
</dbReference>
<dbReference type="SFLD" id="SFLDG00002">
    <property type="entry name" value="C1.7:_P-type_atpase_like"/>
    <property type="match status" value="1"/>
</dbReference>
<protein>
    <recommendedName>
        <fullName evidence="11">P-type ATPase A domain-containing protein</fullName>
    </recommendedName>
</protein>
<proteinExistence type="inferred from homology"/>
<dbReference type="GO" id="GO:0012505">
    <property type="term" value="C:endomembrane system"/>
    <property type="evidence" value="ECO:0007669"/>
    <property type="project" value="UniProtKB-SubCell"/>
</dbReference>
<dbReference type="PRINTS" id="PR00119">
    <property type="entry name" value="CATATPASE"/>
</dbReference>
<dbReference type="GO" id="GO:0043682">
    <property type="term" value="F:P-type divalent copper transporter activity"/>
    <property type="evidence" value="ECO:0007669"/>
    <property type="project" value="TreeGrafter"/>
</dbReference>
<dbReference type="GO" id="GO:0005524">
    <property type="term" value="F:ATP binding"/>
    <property type="evidence" value="ECO:0007669"/>
    <property type="project" value="UniProtKB-UniRule"/>
</dbReference>
<accession>W4LYE3</accession>
<dbReference type="NCBIfam" id="TIGR01494">
    <property type="entry name" value="ATPase_P-type"/>
    <property type="match status" value="1"/>
</dbReference>
<keyword evidence="5 10" id="KW-0547">Nucleotide-binding</keyword>
<dbReference type="InterPro" id="IPR023214">
    <property type="entry name" value="HAD_sf"/>
</dbReference>
<dbReference type="GO" id="GO:0005507">
    <property type="term" value="F:copper ion binding"/>
    <property type="evidence" value="ECO:0007669"/>
    <property type="project" value="TreeGrafter"/>
</dbReference>
<dbReference type="Gene3D" id="3.40.50.1000">
    <property type="entry name" value="HAD superfamily/HAD-like"/>
    <property type="match status" value="1"/>
</dbReference>
<organism evidence="12 13">
    <name type="scientific">Entotheonella factor</name>
    <dbReference type="NCBI Taxonomy" id="1429438"/>
    <lineage>
        <taxon>Bacteria</taxon>
        <taxon>Pseudomonadati</taxon>
        <taxon>Nitrospinota/Tectimicrobiota group</taxon>
        <taxon>Candidatus Tectimicrobiota</taxon>
        <taxon>Candidatus Entotheonellia</taxon>
        <taxon>Candidatus Entotheonellales</taxon>
        <taxon>Candidatus Entotheonellaceae</taxon>
        <taxon>Candidatus Entotheonella</taxon>
    </lineage>
</organism>
<name>W4LYE3_ENTF1</name>
<dbReference type="SFLD" id="SFLDS00003">
    <property type="entry name" value="Haloacid_Dehalogenase"/>
    <property type="match status" value="1"/>
</dbReference>
<comment type="caution">
    <text evidence="12">The sequence shown here is derived from an EMBL/GenBank/DDBJ whole genome shotgun (WGS) entry which is preliminary data.</text>
</comment>
<evidence type="ECO:0000259" key="11">
    <source>
        <dbReference type="Pfam" id="PF00122"/>
    </source>
</evidence>
<dbReference type="PROSITE" id="PS00154">
    <property type="entry name" value="ATPASE_E1_E2"/>
    <property type="match status" value="1"/>
</dbReference>
<dbReference type="InterPro" id="IPR018303">
    <property type="entry name" value="ATPase_P-typ_P_site"/>
</dbReference>
<evidence type="ECO:0000313" key="12">
    <source>
        <dbReference type="EMBL" id="ETX02913.1"/>
    </source>
</evidence>
<dbReference type="InterPro" id="IPR023299">
    <property type="entry name" value="ATPase_P-typ_cyto_dom_N"/>
</dbReference>
<dbReference type="SUPFAM" id="SSF81653">
    <property type="entry name" value="Calcium ATPase, transduction domain A"/>
    <property type="match status" value="1"/>
</dbReference>
<keyword evidence="6 10" id="KW-0067">ATP-binding</keyword>
<dbReference type="InterPro" id="IPR027256">
    <property type="entry name" value="P-typ_ATPase_IB"/>
</dbReference>
<dbReference type="NCBIfam" id="TIGR01525">
    <property type="entry name" value="ATPase-IB_hvy"/>
    <property type="match status" value="1"/>
</dbReference>
<dbReference type="Gene3D" id="3.40.1110.10">
    <property type="entry name" value="Calcium-transporting ATPase, cytoplasmic domain N"/>
    <property type="match status" value="1"/>
</dbReference>
<dbReference type="InterPro" id="IPR044492">
    <property type="entry name" value="P_typ_ATPase_HD_dom"/>
</dbReference>
<dbReference type="Proteomes" id="UP000019141">
    <property type="component" value="Unassembled WGS sequence"/>
</dbReference>
<evidence type="ECO:0000256" key="3">
    <source>
        <dbReference type="ARBA" id="ARBA00022692"/>
    </source>
</evidence>
<feature type="domain" description="P-type ATPase A" evidence="11">
    <location>
        <begin position="203"/>
        <end position="299"/>
    </location>
</feature>
<evidence type="ECO:0000256" key="1">
    <source>
        <dbReference type="ARBA" id="ARBA00004127"/>
    </source>
</evidence>
<dbReference type="SFLD" id="SFLDF00027">
    <property type="entry name" value="p-type_atpase"/>
    <property type="match status" value="1"/>
</dbReference>
<dbReference type="HOGENOM" id="CLU_001771_6_3_7"/>
<dbReference type="AlphaFoldDB" id="W4LYE3"/>
<dbReference type="PANTHER" id="PTHR43520:SF8">
    <property type="entry name" value="P-TYPE CU(+) TRANSPORTER"/>
    <property type="match status" value="1"/>
</dbReference>
<sequence>MLPLIPLVVGWMLVSKSTKSVQKHANQHQLSSVATPNLPSQNSASLAHSSLRAVKKFKDDAVALIFDDKRRQGIQDISLDEEVLSEEQLAANRRFKFSILLFASIATSAVIYAPLVLLHIPFLLYLSFPFYKEGIQSLLVERRITTRLVDAILGMGALAYTPFNPPILIVGSAGSVGVSYINKLIAKTKNGARQNLTNLLGPQPQTVWVVQGDMEMEIPFEKVRIGDVMVIDAGMMIPVDGRIQKGVGSIDQHKLTGEAQPAEKGVGDAVFAATVVLSGKLYIEVEKTGEETAAAQIGHILNETKDFTSSVQVRGRDIADRAAAPTLALSALSLPMVGANRALAILFSGVGYHMQILGPLSVLNFLQLLAHQGILIKDGRALEQVRDIDTVVFDKTGTLTLEQPHVGAIHRYNGYSETDILTYAAAAEHRQTHPIAKAIQLSADERQLSLPAISDAAYEVGYGIKVHLDQKLIRVGSDRFMTMEEVTVPAELQSIANSAHDQGHSLVYVAIDDHLGGVLELHPTIRPEAKAMVEALKRRGVEMYIISGDHERPTRALAEDLGIDRYFAETLPEHKADLIDQLQTEGRSVCFVGDGINDSIALKKANVSVSLRGASTIATDTAQVILMDQTLNQLEELFVISEHFESNMEVNLYTTIVPGLVIIGGAFLGMVGYGGSIVLFIGGLVAGLVNTALPLFRTQVDGKVQ</sequence>
<keyword evidence="4 10" id="KW-0479">Metal-binding</keyword>
<dbReference type="Pfam" id="PF00122">
    <property type="entry name" value="E1-E2_ATPase"/>
    <property type="match status" value="1"/>
</dbReference>
<dbReference type="GO" id="GO:0005886">
    <property type="term" value="C:plasma membrane"/>
    <property type="evidence" value="ECO:0007669"/>
    <property type="project" value="UniProtKB-SubCell"/>
</dbReference>
<comment type="subcellular location">
    <subcellularLocation>
        <location evidence="10">Cell membrane</location>
    </subcellularLocation>
    <subcellularLocation>
        <location evidence="1">Endomembrane system</location>
        <topology evidence="1">Multi-pass membrane protein</topology>
    </subcellularLocation>
</comment>
<evidence type="ECO:0000256" key="4">
    <source>
        <dbReference type="ARBA" id="ARBA00022723"/>
    </source>
</evidence>
<dbReference type="Pfam" id="PF00702">
    <property type="entry name" value="Hydrolase"/>
    <property type="match status" value="1"/>
</dbReference>
<dbReference type="InterPro" id="IPR008250">
    <property type="entry name" value="ATPase_P-typ_transduc_dom_A_sf"/>
</dbReference>
<keyword evidence="8 10" id="KW-1133">Transmembrane helix</keyword>
<dbReference type="GO" id="GO:0016887">
    <property type="term" value="F:ATP hydrolysis activity"/>
    <property type="evidence" value="ECO:0007669"/>
    <property type="project" value="InterPro"/>
</dbReference>